<dbReference type="KEGG" id="nph:NP_2424A"/>
<sequence>MEREPAAYSRLVVLLGLGPLLVADLLVGLPEGAFVGGGAIVLLVAAGVHIYGGERRAGGGWVMFAAALGVAALVDLTANILYLVSFGLLLAAGLVLLASQRIIDADDD</sequence>
<keyword evidence="1" id="KW-0472">Membrane</keyword>
<keyword evidence="1" id="KW-1133">Transmembrane helix</keyword>
<dbReference type="HOGENOM" id="CLU_2191099_0_0_2"/>
<dbReference type="AlphaFoldDB" id="A0A1U7EW39"/>
<keyword evidence="1" id="KW-0812">Transmembrane</keyword>
<keyword evidence="3" id="KW-1185">Reference proteome</keyword>
<dbReference type="STRING" id="348780.NP_2424A"/>
<evidence type="ECO:0000313" key="3">
    <source>
        <dbReference type="Proteomes" id="UP000002698"/>
    </source>
</evidence>
<reference evidence="2 3" key="1">
    <citation type="journal article" date="2005" name="Genome Res.">
        <title>Living with two extremes: conclusions from the genome sequence of Natronomonas pharaonis.</title>
        <authorList>
            <person name="Falb M."/>
            <person name="Pfeiffer F."/>
            <person name="Palm P."/>
            <person name="Rodewald K."/>
            <person name="Hickmann V."/>
            <person name="Tittor J."/>
            <person name="Oesterhelt D."/>
        </authorList>
    </citation>
    <scope>NUCLEOTIDE SEQUENCE [LARGE SCALE GENOMIC DNA]</scope>
    <source>
        <strain evidence="3">ATCC 35678 / DSM 2160 / CIP 103997 / JCM 8858 / NBRC 14720 / NCIMB 2260 / Gabara</strain>
    </source>
</reference>
<feature type="transmembrane region" description="Helical" evidence="1">
    <location>
        <begin position="7"/>
        <end position="27"/>
    </location>
</feature>
<dbReference type="RefSeq" id="WP_011322929.1">
    <property type="nucleotide sequence ID" value="NC_007426.1"/>
</dbReference>
<feature type="transmembrane region" description="Helical" evidence="1">
    <location>
        <begin position="80"/>
        <end position="98"/>
    </location>
</feature>
<evidence type="ECO:0000313" key="2">
    <source>
        <dbReference type="EMBL" id="CAI49303.1"/>
    </source>
</evidence>
<gene>
    <name evidence="2" type="ordered locus">NP_2424A</name>
</gene>
<proteinExistence type="predicted"/>
<feature type="transmembrane region" description="Helical" evidence="1">
    <location>
        <begin position="58"/>
        <end position="74"/>
    </location>
</feature>
<accession>A0A1U7EW39</accession>
<dbReference type="Proteomes" id="UP000002698">
    <property type="component" value="Chromosome"/>
</dbReference>
<organism evidence="2 3">
    <name type="scientific">Natronomonas pharaonis (strain ATCC 35678 / DSM 2160 / CIP 103997 / JCM 8858 / NBRC 14720 / NCIMB 2260 / Gabara)</name>
    <name type="common">Halobacterium pharaonis</name>
    <dbReference type="NCBI Taxonomy" id="348780"/>
    <lineage>
        <taxon>Archaea</taxon>
        <taxon>Methanobacteriati</taxon>
        <taxon>Methanobacteriota</taxon>
        <taxon>Stenosarchaea group</taxon>
        <taxon>Halobacteria</taxon>
        <taxon>Halobacteriales</taxon>
        <taxon>Natronomonadaceae</taxon>
        <taxon>Natronomonas</taxon>
    </lineage>
</organism>
<dbReference type="GeneID" id="3701439"/>
<evidence type="ECO:0000256" key="1">
    <source>
        <dbReference type="SAM" id="Phobius"/>
    </source>
</evidence>
<dbReference type="EMBL" id="CR936257">
    <property type="protein sequence ID" value="CAI49303.1"/>
    <property type="molecule type" value="Genomic_DNA"/>
</dbReference>
<dbReference type="EnsemblBacteria" id="CAI49303">
    <property type="protein sequence ID" value="CAI49303"/>
    <property type="gene ID" value="NP_2424A"/>
</dbReference>
<protein>
    <submittedName>
        <fullName evidence="2">Uncharacterized protein</fullName>
    </submittedName>
</protein>
<name>A0A1U7EW39_NATPD</name>
<feature type="transmembrane region" description="Helical" evidence="1">
    <location>
        <begin position="33"/>
        <end position="51"/>
    </location>
</feature>